<protein>
    <recommendedName>
        <fullName evidence="3">Coenzyme A biosynthesis bifunctional protein CoaBC</fullName>
    </recommendedName>
    <alternativeName>
        <fullName evidence="3">DNA/pantothenate metabolism flavoprotein</fullName>
    </alternativeName>
    <alternativeName>
        <fullName evidence="3">Phosphopantothenoylcysteine synthetase/decarboxylase</fullName>
        <shortName evidence="3">PPCS-PPCDC</shortName>
    </alternativeName>
    <domain>
        <recommendedName>
            <fullName evidence="3">Phosphopantothenoylcysteine decarboxylase</fullName>
            <shortName evidence="3">PPC decarboxylase</shortName>
            <shortName evidence="3">PPC-DC</shortName>
            <ecNumber evidence="3">4.1.1.36</ecNumber>
        </recommendedName>
        <alternativeName>
            <fullName evidence="3">CoaC</fullName>
        </alternativeName>
    </domain>
    <domain>
        <recommendedName>
            <fullName evidence="3">Phosphopantothenate--cysteine ligase</fullName>
            <ecNumber evidence="3">6.3.2.5</ecNumber>
        </recommendedName>
        <alternativeName>
            <fullName evidence="3">CoaB</fullName>
        </alternativeName>
        <alternativeName>
            <fullName evidence="3">Phosphopantothenoylcysteine synthetase</fullName>
            <shortName evidence="3">PPC synthetase</shortName>
            <shortName evidence="3">PPC-S</shortName>
        </alternativeName>
    </domain>
</protein>
<comment type="similarity">
    <text evidence="3 4">In the C-terminal section; belongs to the PPC synthetase family.</text>
</comment>
<evidence type="ECO:0000256" key="1">
    <source>
        <dbReference type="ARBA" id="ARBA00022793"/>
    </source>
</evidence>
<comment type="pathway">
    <text evidence="3 4">Cofactor biosynthesis; coenzyme A biosynthesis; CoA from (R)-pantothenate: step 2/5.</text>
</comment>
<evidence type="ECO:0000256" key="4">
    <source>
        <dbReference type="RuleBase" id="RU364078"/>
    </source>
</evidence>
<comment type="cofactor">
    <cofactor evidence="3">
        <name>Mg(2+)</name>
        <dbReference type="ChEBI" id="CHEBI:18420"/>
    </cofactor>
</comment>
<comment type="caution">
    <text evidence="7">The sequence shown here is derived from an EMBL/GenBank/DDBJ whole genome shotgun (WGS) entry which is preliminary data.</text>
</comment>
<organism evidence="7 8">
    <name type="scientific">Candidatus Gottesmanbacteria bacterium RIFCSPHIGHO2_02_FULL_40_13</name>
    <dbReference type="NCBI Taxonomy" id="1798384"/>
    <lineage>
        <taxon>Bacteria</taxon>
        <taxon>Candidatus Gottesmaniibacteriota</taxon>
    </lineage>
</organism>
<dbReference type="GO" id="GO:0010181">
    <property type="term" value="F:FMN binding"/>
    <property type="evidence" value="ECO:0007669"/>
    <property type="project" value="UniProtKB-UniRule"/>
</dbReference>
<proteinExistence type="inferred from homology"/>
<evidence type="ECO:0000313" key="7">
    <source>
        <dbReference type="EMBL" id="OGG21767.1"/>
    </source>
</evidence>
<feature type="binding site" evidence="3">
    <location>
        <position position="292"/>
    </location>
    <ligand>
        <name>CTP</name>
        <dbReference type="ChEBI" id="CHEBI:37563"/>
    </ligand>
</feature>
<dbReference type="GO" id="GO:0071513">
    <property type="term" value="C:phosphopantothenoylcysteine decarboxylase complex"/>
    <property type="evidence" value="ECO:0007669"/>
    <property type="project" value="TreeGrafter"/>
</dbReference>
<dbReference type="AlphaFoldDB" id="A0A1F6ABR2"/>
<dbReference type="GO" id="GO:0004633">
    <property type="term" value="F:phosphopantothenoylcysteine decarboxylase activity"/>
    <property type="evidence" value="ECO:0007669"/>
    <property type="project" value="UniProtKB-UniRule"/>
</dbReference>
<evidence type="ECO:0000259" key="5">
    <source>
        <dbReference type="Pfam" id="PF02441"/>
    </source>
</evidence>
<feature type="domain" description="Flavoprotein" evidence="5">
    <location>
        <begin position="3"/>
        <end position="181"/>
    </location>
</feature>
<dbReference type="UniPathway" id="UPA00241">
    <property type="reaction ID" value="UER00353"/>
</dbReference>
<dbReference type="Pfam" id="PF04127">
    <property type="entry name" value="DFP"/>
    <property type="match status" value="1"/>
</dbReference>
<dbReference type="Pfam" id="PF02441">
    <property type="entry name" value="Flavoprotein"/>
    <property type="match status" value="1"/>
</dbReference>
<comment type="caution">
    <text evidence="3">Lacks conserved residue(s) required for the propagation of feature annotation.</text>
</comment>
<keyword evidence="3 4" id="KW-0285">Flavoprotein</keyword>
<dbReference type="SUPFAM" id="SSF102645">
    <property type="entry name" value="CoaB-like"/>
    <property type="match status" value="1"/>
</dbReference>
<dbReference type="Gene3D" id="3.40.50.10300">
    <property type="entry name" value="CoaB-like"/>
    <property type="match status" value="1"/>
</dbReference>
<reference evidence="7 8" key="1">
    <citation type="journal article" date="2016" name="Nat. Commun.">
        <title>Thousands of microbial genomes shed light on interconnected biogeochemical processes in an aquifer system.</title>
        <authorList>
            <person name="Anantharaman K."/>
            <person name="Brown C.T."/>
            <person name="Hug L.A."/>
            <person name="Sharon I."/>
            <person name="Castelle C.J."/>
            <person name="Probst A.J."/>
            <person name="Thomas B.C."/>
            <person name="Singh A."/>
            <person name="Wilkins M.J."/>
            <person name="Karaoz U."/>
            <person name="Brodie E.L."/>
            <person name="Williams K.H."/>
            <person name="Hubbard S.S."/>
            <person name="Banfield J.F."/>
        </authorList>
    </citation>
    <scope>NUCLEOTIDE SEQUENCE [LARGE SCALE GENOMIC DNA]</scope>
</reference>
<gene>
    <name evidence="3" type="primary">coaBC</name>
    <name evidence="7" type="ORF">A3D03_01305</name>
</gene>
<keyword evidence="3" id="KW-0460">Magnesium</keyword>
<evidence type="ECO:0000256" key="2">
    <source>
        <dbReference type="ARBA" id="ARBA00023239"/>
    </source>
</evidence>
<dbReference type="PANTHER" id="PTHR14359:SF6">
    <property type="entry name" value="PHOSPHOPANTOTHENOYLCYSTEINE DECARBOXYLASE"/>
    <property type="match status" value="1"/>
</dbReference>
<keyword evidence="3 4" id="KW-0288">FMN</keyword>
<dbReference type="PANTHER" id="PTHR14359">
    <property type="entry name" value="HOMO-OLIGOMERIC FLAVIN CONTAINING CYS DECARBOXYLASE FAMILY"/>
    <property type="match status" value="1"/>
</dbReference>
<keyword evidence="3" id="KW-0479">Metal-binding</keyword>
<dbReference type="InterPro" id="IPR005252">
    <property type="entry name" value="CoaBC"/>
</dbReference>
<feature type="region of interest" description="Phosphopantothenoylcysteine decarboxylase" evidence="3">
    <location>
        <begin position="1"/>
        <end position="193"/>
    </location>
</feature>
<keyword evidence="3" id="KW-0511">Multifunctional enzyme</keyword>
<dbReference type="InterPro" id="IPR007085">
    <property type="entry name" value="DNA/pantothenate-metab_flavo_C"/>
</dbReference>
<dbReference type="EC" id="6.3.2.5" evidence="3"/>
<evidence type="ECO:0000259" key="6">
    <source>
        <dbReference type="Pfam" id="PF04127"/>
    </source>
</evidence>
<dbReference type="EMBL" id="MFJN01000016">
    <property type="protein sequence ID" value="OGG21767.1"/>
    <property type="molecule type" value="Genomic_DNA"/>
</dbReference>
<keyword evidence="1 3" id="KW-0210">Decarboxylase</keyword>
<evidence type="ECO:0000313" key="8">
    <source>
        <dbReference type="Proteomes" id="UP000177092"/>
    </source>
</evidence>
<dbReference type="GO" id="GO:0015937">
    <property type="term" value="P:coenzyme A biosynthetic process"/>
    <property type="evidence" value="ECO:0007669"/>
    <property type="project" value="UniProtKB-UniRule"/>
</dbReference>
<comment type="catalytic activity">
    <reaction evidence="3 4">
        <text>(R)-4'-phosphopantothenate + L-cysteine + CTP = N-[(R)-4-phosphopantothenoyl]-L-cysteine + CMP + diphosphate + H(+)</text>
        <dbReference type="Rhea" id="RHEA:19397"/>
        <dbReference type="ChEBI" id="CHEBI:10986"/>
        <dbReference type="ChEBI" id="CHEBI:15378"/>
        <dbReference type="ChEBI" id="CHEBI:33019"/>
        <dbReference type="ChEBI" id="CHEBI:35235"/>
        <dbReference type="ChEBI" id="CHEBI:37563"/>
        <dbReference type="ChEBI" id="CHEBI:59458"/>
        <dbReference type="ChEBI" id="CHEBI:60377"/>
        <dbReference type="EC" id="6.3.2.5"/>
    </reaction>
</comment>
<dbReference type="GO" id="GO:0015941">
    <property type="term" value="P:pantothenate catabolic process"/>
    <property type="evidence" value="ECO:0007669"/>
    <property type="project" value="InterPro"/>
</dbReference>
<comment type="catalytic activity">
    <reaction evidence="3 4">
        <text>N-[(R)-4-phosphopantothenoyl]-L-cysteine + H(+) = (R)-4'-phosphopantetheine + CO2</text>
        <dbReference type="Rhea" id="RHEA:16793"/>
        <dbReference type="ChEBI" id="CHEBI:15378"/>
        <dbReference type="ChEBI" id="CHEBI:16526"/>
        <dbReference type="ChEBI" id="CHEBI:59458"/>
        <dbReference type="ChEBI" id="CHEBI:61723"/>
        <dbReference type="EC" id="4.1.1.36"/>
    </reaction>
</comment>
<comment type="similarity">
    <text evidence="3 4">In the N-terminal section; belongs to the HFCD (homo-oligomeric flavin containing Cys decarboxylase) superfamily.</text>
</comment>
<dbReference type="SUPFAM" id="SSF52507">
    <property type="entry name" value="Homo-oligomeric flavin-containing Cys decarboxylases, HFCD"/>
    <property type="match status" value="1"/>
</dbReference>
<dbReference type="HAMAP" id="MF_02225">
    <property type="entry name" value="CoaBC"/>
    <property type="match status" value="1"/>
</dbReference>
<feature type="active site" description="Proton donor" evidence="3">
    <location>
        <position position="161"/>
    </location>
</feature>
<accession>A0A1F6ABR2</accession>
<dbReference type="GO" id="GO:0004632">
    <property type="term" value="F:phosphopantothenate--cysteine ligase activity"/>
    <property type="evidence" value="ECO:0007669"/>
    <property type="project" value="UniProtKB-UniRule"/>
</dbReference>
<dbReference type="Proteomes" id="UP000177092">
    <property type="component" value="Unassembled WGS sequence"/>
</dbReference>
<dbReference type="InterPro" id="IPR036551">
    <property type="entry name" value="Flavin_trans-like"/>
</dbReference>
<dbReference type="InterPro" id="IPR035929">
    <property type="entry name" value="CoaB-like_sf"/>
</dbReference>
<dbReference type="Gene3D" id="3.40.50.1950">
    <property type="entry name" value="Flavin prenyltransferase-like"/>
    <property type="match status" value="1"/>
</dbReference>
<comment type="pathway">
    <text evidence="3 4">Cofactor biosynthesis; coenzyme A biosynthesis; CoA from (R)-pantothenate: step 3/5.</text>
</comment>
<dbReference type="InterPro" id="IPR003382">
    <property type="entry name" value="Flavoprotein"/>
</dbReference>
<keyword evidence="3 4" id="KW-0436">Ligase</keyword>
<evidence type="ECO:0000256" key="3">
    <source>
        <dbReference type="HAMAP-Rule" id="MF_02225"/>
    </source>
</evidence>
<dbReference type="STRING" id="1798384.A3D03_01305"/>
<feature type="domain" description="DNA/pantothenate metabolism flavoprotein C-terminal" evidence="6">
    <location>
        <begin position="189"/>
        <end position="399"/>
    </location>
</feature>
<sequence length="402" mass="44523">MKKTIVIGISSGIAAYKIIGLLRRLQGKFDISVIMTDHARSMISPMEFKKIPGVSVFCELFPKDFDYKKILKKKRVNHIALADQADLVVIAPATANIIAKIAHGLADDLLTTTILATKAPLLICPSMNTHMWENPIVQQNLNTLESSGMHILHPDSGELACGYTGVGRLADCNKIIREIHQIIAIKKSLSGKKIMITAGGTYESIDPVRVITNRGSGKMGIALATECVKRCAEVMLIRSKNSNVVQHQAKEILFETVEDLSEIIRMKITNYDVIFHTAAVSDFKPLKKFSSKIDSKKMLTLDFIPTDKIISKIKIWNPKVLLVGFKAVFHKTDSEMINIGKDLLHETKSDYIVVNDIGQDGIGFGADNNEIILISCKDSIVKIDKTSKQNVAVRILEAMFHI</sequence>
<name>A0A1F6ABR2_9BACT</name>
<comment type="function">
    <text evidence="3">Catalyzes two sequential steps in the biosynthesis of coenzyme A. In the first step cysteine is conjugated to 4'-phosphopantothenate to form 4-phosphopantothenoylcysteine. In the second step the latter compound is decarboxylated to form 4'-phosphopantotheine.</text>
</comment>
<comment type="cofactor">
    <cofactor evidence="3">
        <name>FMN</name>
        <dbReference type="ChEBI" id="CHEBI:58210"/>
    </cofactor>
    <text evidence="3">Binds 1 FMN per subunit.</text>
</comment>
<comment type="function">
    <text evidence="4">Catalyzes two steps in the biosynthesis of coenzyme A. In the first step cysteine is conjugated to 4'-phosphopantothenate to form 4-phosphopantothenoylcysteine, in the latter compound is decarboxylated to form 4'-phosphopantotheine.</text>
</comment>
<feature type="binding site" evidence="3">
    <location>
        <position position="325"/>
    </location>
    <ligand>
        <name>CTP</name>
        <dbReference type="ChEBI" id="CHEBI:37563"/>
    </ligand>
</feature>
<feature type="region of interest" description="Phosphopantothenate--cysteine ligase" evidence="3">
    <location>
        <begin position="194"/>
        <end position="402"/>
    </location>
</feature>
<feature type="binding site" evidence="3">
    <location>
        <position position="282"/>
    </location>
    <ligand>
        <name>CTP</name>
        <dbReference type="ChEBI" id="CHEBI:37563"/>
    </ligand>
</feature>
<dbReference type="NCBIfam" id="TIGR00521">
    <property type="entry name" value="coaBC_dfp"/>
    <property type="match status" value="1"/>
</dbReference>
<keyword evidence="2 3" id="KW-0456">Lyase</keyword>
<dbReference type="GO" id="GO:0046872">
    <property type="term" value="F:metal ion binding"/>
    <property type="evidence" value="ECO:0007669"/>
    <property type="project" value="UniProtKB-KW"/>
</dbReference>
<dbReference type="EC" id="4.1.1.36" evidence="3"/>